<dbReference type="eggNOG" id="COG1241">
    <property type="taxonomic scope" value="Bacteria"/>
</dbReference>
<dbReference type="STRING" id="631362.Thi970DRAFT_00941"/>
<gene>
    <name evidence="2" type="ORF">Thi970DRAFT_00941</name>
</gene>
<dbReference type="RefSeq" id="WP_009147368.1">
    <property type="nucleotide sequence ID" value="NZ_CP121471.1"/>
</dbReference>
<feature type="compositionally biased region" description="Polar residues" evidence="1">
    <location>
        <begin position="223"/>
        <end position="233"/>
    </location>
</feature>
<evidence type="ECO:0000256" key="1">
    <source>
        <dbReference type="SAM" id="MobiDB-lite"/>
    </source>
</evidence>
<evidence type="ECO:0000313" key="3">
    <source>
        <dbReference type="Proteomes" id="UP000002964"/>
    </source>
</evidence>
<name>H8YXV8_9GAMM</name>
<dbReference type="Proteomes" id="UP000002964">
    <property type="component" value="Unassembled WGS sequence"/>
</dbReference>
<accession>H8YXV8</accession>
<reference evidence="3" key="1">
    <citation type="submission" date="2011-06" db="EMBL/GenBank/DDBJ databases">
        <authorList>
            <consortium name="US DOE Joint Genome Institute (JGI-PGF)"/>
            <person name="Lucas S."/>
            <person name="Han J."/>
            <person name="Lapidus A."/>
            <person name="Cheng J.-F."/>
            <person name="Goodwin L."/>
            <person name="Pitluck S."/>
            <person name="Peters L."/>
            <person name="Land M.L."/>
            <person name="Hauser L."/>
            <person name="Vogl K."/>
            <person name="Liu Z."/>
            <person name="Overmann J."/>
            <person name="Frigaard N.-U."/>
            <person name="Bryant D.A."/>
            <person name="Woyke T.J."/>
        </authorList>
    </citation>
    <scope>NUCLEOTIDE SEQUENCE [LARGE SCALE GENOMIC DNA]</scope>
    <source>
        <strain evidence="3">970</strain>
    </source>
</reference>
<keyword evidence="3" id="KW-1185">Reference proteome</keyword>
<proteinExistence type="predicted"/>
<protein>
    <submittedName>
        <fullName evidence="2">Uncharacterized protein</fullName>
    </submittedName>
</protein>
<sequence length="340" mass="37987">MNDYLSRLLTDNGAVEIRHQADGRWRSGWFDAIEPMVREIQRLGSRGNLYTSLNAPKPRRCPNAMAGDPVRNDDIGWLTRIPFDFDPVRPVGVCSTQTELDSALQRRDALVAMLRKSGWPRPLVACSGNGAHAQFRCRLPSSAETAEQFRAIYTGLALEFGDDEVGFDKTVRNPGRIFRLYGTCNRKGPHTAERPHRLATCDIPRPWSQVNHRLIDRLANRFARSQTPAQTPLNRPESRPRVSGHGDYATLDVVALTRSHGLYRHELGSGTHAIVCPWESEHSTPRGRSDTVIFENGPGKWPGFHCHHGHCQGRSIRDLIEVLGDADAFCSAPWTGRASA</sequence>
<evidence type="ECO:0000313" key="2">
    <source>
        <dbReference type="EMBL" id="EIC23284.1"/>
    </source>
</evidence>
<dbReference type="HOGENOM" id="CLU_816210_0_0_6"/>
<dbReference type="EMBL" id="JH603168">
    <property type="protein sequence ID" value="EIC23284.1"/>
    <property type="molecule type" value="Genomic_DNA"/>
</dbReference>
<organism evidence="2 3">
    <name type="scientific">Thiorhodovibrio frisius</name>
    <dbReference type="NCBI Taxonomy" id="631362"/>
    <lineage>
        <taxon>Bacteria</taxon>
        <taxon>Pseudomonadati</taxon>
        <taxon>Pseudomonadota</taxon>
        <taxon>Gammaproteobacteria</taxon>
        <taxon>Chromatiales</taxon>
        <taxon>Chromatiaceae</taxon>
        <taxon>Thiorhodovibrio</taxon>
    </lineage>
</organism>
<reference evidence="2 3" key="2">
    <citation type="submission" date="2011-11" db="EMBL/GenBank/DDBJ databases">
        <authorList>
            <consortium name="US DOE Joint Genome Institute"/>
            <person name="Lucas S."/>
            <person name="Han J."/>
            <person name="Lapidus A."/>
            <person name="Cheng J.-F."/>
            <person name="Goodwin L."/>
            <person name="Pitluck S."/>
            <person name="Peters L."/>
            <person name="Ovchinnikova G."/>
            <person name="Zhang X."/>
            <person name="Detter J.C."/>
            <person name="Han C."/>
            <person name="Tapia R."/>
            <person name="Land M."/>
            <person name="Hauser L."/>
            <person name="Kyrpides N."/>
            <person name="Ivanova N."/>
            <person name="Pagani I."/>
            <person name="Vogl K."/>
            <person name="Liu Z."/>
            <person name="Overmann J."/>
            <person name="Frigaard N.-U."/>
            <person name="Bryant D."/>
            <person name="Woyke T."/>
        </authorList>
    </citation>
    <scope>NUCLEOTIDE SEQUENCE [LARGE SCALE GENOMIC DNA]</scope>
    <source>
        <strain evidence="2 3">970</strain>
    </source>
</reference>
<dbReference type="AlphaFoldDB" id="H8YXV8"/>
<feature type="region of interest" description="Disordered" evidence="1">
    <location>
        <begin position="223"/>
        <end position="244"/>
    </location>
</feature>
<dbReference type="OrthoDB" id="9067983at2"/>